<dbReference type="EMBL" id="SCWB01000012">
    <property type="protein sequence ID" value="TDM07930.1"/>
    <property type="molecule type" value="Genomic_DNA"/>
</dbReference>
<accession>A0A4R6BTJ8</accession>
<dbReference type="Gene3D" id="3.40.630.30">
    <property type="match status" value="1"/>
</dbReference>
<dbReference type="Proteomes" id="UP000294802">
    <property type="component" value="Unassembled WGS sequence"/>
</dbReference>
<evidence type="ECO:0000259" key="3">
    <source>
        <dbReference type="PROSITE" id="PS51186"/>
    </source>
</evidence>
<reference evidence="4 5" key="1">
    <citation type="submission" date="2019-01" db="EMBL/GenBank/DDBJ databases">
        <title>Draft genome sequences of the type strains of six Macrococcus species.</title>
        <authorList>
            <person name="Mazhar S."/>
            <person name="Altermann E."/>
            <person name="Hill C."/>
            <person name="Mcauliffe O."/>
        </authorList>
    </citation>
    <scope>NUCLEOTIDE SEQUENCE [LARGE SCALE GENOMIC DNA]</scope>
    <source>
        <strain evidence="4 5">CCM4815</strain>
    </source>
</reference>
<proteinExistence type="predicted"/>
<dbReference type="SUPFAM" id="SSF55729">
    <property type="entry name" value="Acyl-CoA N-acyltransferases (Nat)"/>
    <property type="match status" value="1"/>
</dbReference>
<dbReference type="PANTHER" id="PTHR43420">
    <property type="entry name" value="ACETYLTRANSFERASE"/>
    <property type="match status" value="1"/>
</dbReference>
<dbReference type="OrthoDB" id="7205533at2"/>
<dbReference type="GO" id="GO:0016747">
    <property type="term" value="F:acyltransferase activity, transferring groups other than amino-acyl groups"/>
    <property type="evidence" value="ECO:0007669"/>
    <property type="project" value="InterPro"/>
</dbReference>
<keyword evidence="2" id="KW-0012">Acyltransferase</keyword>
<keyword evidence="5" id="KW-1185">Reference proteome</keyword>
<dbReference type="InterPro" id="IPR016181">
    <property type="entry name" value="Acyl_CoA_acyltransferase"/>
</dbReference>
<evidence type="ECO:0000256" key="1">
    <source>
        <dbReference type="ARBA" id="ARBA00022679"/>
    </source>
</evidence>
<dbReference type="PANTHER" id="PTHR43420:SF47">
    <property type="entry name" value="N-ACETYLTRANSFERASE DOMAIN-CONTAINING PROTEIN"/>
    <property type="match status" value="1"/>
</dbReference>
<evidence type="ECO:0000313" key="5">
    <source>
        <dbReference type="Proteomes" id="UP000294802"/>
    </source>
</evidence>
<evidence type="ECO:0000313" key="4">
    <source>
        <dbReference type="EMBL" id="TDM07930.1"/>
    </source>
</evidence>
<organism evidence="4 5">
    <name type="scientific">Macrococcus lamae</name>
    <dbReference type="NCBI Taxonomy" id="198484"/>
    <lineage>
        <taxon>Bacteria</taxon>
        <taxon>Bacillati</taxon>
        <taxon>Bacillota</taxon>
        <taxon>Bacilli</taxon>
        <taxon>Bacillales</taxon>
        <taxon>Staphylococcaceae</taxon>
        <taxon>Macrococcus</taxon>
    </lineage>
</organism>
<comment type="caution">
    <text evidence="4">The sequence shown here is derived from an EMBL/GenBank/DDBJ whole genome shotgun (WGS) entry which is preliminary data.</text>
</comment>
<evidence type="ECO:0000256" key="2">
    <source>
        <dbReference type="ARBA" id="ARBA00023315"/>
    </source>
</evidence>
<dbReference type="Pfam" id="PF00583">
    <property type="entry name" value="Acetyltransf_1"/>
    <property type="match status" value="1"/>
</dbReference>
<dbReference type="PROSITE" id="PS51186">
    <property type="entry name" value="GNAT"/>
    <property type="match status" value="1"/>
</dbReference>
<name>A0A4R6BTJ8_9STAP</name>
<protein>
    <submittedName>
        <fullName evidence="4">GNAT family N-acetyltransferase</fullName>
    </submittedName>
</protein>
<dbReference type="AlphaFoldDB" id="A0A4R6BTJ8"/>
<dbReference type="RefSeq" id="WP_133444126.1">
    <property type="nucleotide sequence ID" value="NZ_SCWB01000012.1"/>
</dbReference>
<dbReference type="InterPro" id="IPR000182">
    <property type="entry name" value="GNAT_dom"/>
</dbReference>
<gene>
    <name evidence="4" type="ORF">ERX29_07720</name>
</gene>
<dbReference type="CDD" id="cd04301">
    <property type="entry name" value="NAT_SF"/>
    <property type="match status" value="1"/>
</dbReference>
<keyword evidence="1 4" id="KW-0808">Transferase</keyword>
<sequence length="173" mass="20141">MTVALRKLTVDDAAALQTISITTYRETFDVHNSEENMTAYLKSAYNLDKLTRELQNPDSEFYFVYKDAQLAGYLKVNINDAQTETLGDDALEIERIYLKKEFHRNGLGRYLFDKSVELALYHHKQKIWLGVWEHNDNAIAFYERMGFVRQGAHSFFMGDDEQIDVIMVKPLES</sequence>
<dbReference type="InterPro" id="IPR050680">
    <property type="entry name" value="YpeA/RimI_acetyltransf"/>
</dbReference>
<feature type="domain" description="N-acetyltransferase" evidence="3">
    <location>
        <begin position="3"/>
        <end position="172"/>
    </location>
</feature>